<dbReference type="AlphaFoldDB" id="A0A2T2P837"/>
<dbReference type="SUPFAM" id="SSF57701">
    <property type="entry name" value="Zn2/Cys6 DNA-binding domain"/>
    <property type="match status" value="1"/>
</dbReference>
<sequence>MSQPEQGSRESATSSNHTTFSRRNLPRASHACQRCRAKKAKCNQRRPCSNCIKHSVECEYGIRRRNARNSSISARSQPREHLNRQERVRSPVSGQRYQDEPIRCESSGRTQGASHSGFTPHTWLGNDSDVVGDVNQHTHGTEFYGTSSNFVLLNQLFAYAQQNLPGGQAGSSGSQEMSHLSPSSFVGSVQPTPAHDTNPTPGRISIINLLSNEEALSPPSRSKTPLHGTERQYDGDALATASDPPREEIDSNTTHRSHTIVAPHIDEIERHQIETPGPVGLLWEAETRLEREYVRIYLNNLHHLHPMIDTIEFTTRCESHIWKTHASPNQKKSFRHFLSLYNMVVAIGALIAGSDISQVFGKDIRTCTENLVKSGNLEKHVSSRALSRVYFRRARELLGDIFEVCSLESAQTLFLMSLYCQNSHKPHACYMYCGQAVRTALAIGLPNESMSSSVQTRKAARRTWWCIYSHEIDMSCSSGRRDSLGKPRNYQLPFPVVPEGNSNLHHLPETESKSSAMINEMVHYAAILRRVSKQLYHDSKGLTLLQKSIIAKEFDSLLDDWKGRLPEYLNFCRVSFREEEWAAKQKLVLHLRYLNARILIHRPFLSASSSRRQLQASTHVELCLDAARETIRILYDAYAHRHYFRTWWYNATYTLYAGMVVLYVIMLGHTTVSSDELLNDVIKAQEVLQSMDEAIVARRSADLIREGLEVARACAQYRKNTFISTEGDCTAQGDDEGPHNHFSSTNITPIPEDHIPRTLFSYTGHGPDPGTLLSSLIDPNLLQDFAAGANMMPGIDMQPFTLDSFLGDGLDDSLMQIP</sequence>
<dbReference type="CDD" id="cd00067">
    <property type="entry name" value="GAL4"/>
    <property type="match status" value="1"/>
</dbReference>
<dbReference type="GO" id="GO:0000978">
    <property type="term" value="F:RNA polymerase II cis-regulatory region sequence-specific DNA binding"/>
    <property type="evidence" value="ECO:0007669"/>
    <property type="project" value="TreeGrafter"/>
</dbReference>
<evidence type="ECO:0000256" key="1">
    <source>
        <dbReference type="ARBA" id="ARBA00022723"/>
    </source>
</evidence>
<protein>
    <recommendedName>
        <fullName evidence="6">Zn(2)-C6 fungal-type domain-containing protein</fullName>
    </recommendedName>
</protein>
<dbReference type="Pfam" id="PF00172">
    <property type="entry name" value="Zn_clus"/>
    <property type="match status" value="1"/>
</dbReference>
<dbReference type="STRING" id="1448308.A0A2T2P837"/>
<dbReference type="PANTHER" id="PTHR47424:SF15">
    <property type="entry name" value="ZN(II)2CYS6 TRANSCRIPTION FACTOR (EUROFUNG)"/>
    <property type="match status" value="1"/>
</dbReference>
<dbReference type="GO" id="GO:0006351">
    <property type="term" value="P:DNA-templated transcription"/>
    <property type="evidence" value="ECO:0007669"/>
    <property type="project" value="InterPro"/>
</dbReference>
<feature type="compositionally biased region" description="Polar residues" evidence="5">
    <location>
        <begin position="1"/>
        <end position="22"/>
    </location>
</feature>
<gene>
    <name evidence="7" type="ORF">BS50DRAFT_287</name>
</gene>
<dbReference type="Pfam" id="PF04082">
    <property type="entry name" value="Fungal_trans"/>
    <property type="match status" value="1"/>
</dbReference>
<accession>A0A2T2P837</accession>
<dbReference type="InterPro" id="IPR036864">
    <property type="entry name" value="Zn2-C6_fun-type_DNA-bd_sf"/>
</dbReference>
<evidence type="ECO:0000256" key="3">
    <source>
        <dbReference type="ARBA" id="ARBA00023163"/>
    </source>
</evidence>
<dbReference type="PANTHER" id="PTHR47424">
    <property type="entry name" value="REGULATORY PROTEIN GAL4"/>
    <property type="match status" value="1"/>
</dbReference>
<dbReference type="PROSITE" id="PS00463">
    <property type="entry name" value="ZN2_CY6_FUNGAL_1"/>
    <property type="match status" value="1"/>
</dbReference>
<dbReference type="InterPro" id="IPR051127">
    <property type="entry name" value="Fungal_SecMet_Regulators"/>
</dbReference>
<evidence type="ECO:0000259" key="6">
    <source>
        <dbReference type="PROSITE" id="PS50048"/>
    </source>
</evidence>
<dbReference type="InterPro" id="IPR001138">
    <property type="entry name" value="Zn2Cys6_DnaBD"/>
</dbReference>
<feature type="compositionally biased region" description="Basic and acidic residues" evidence="5">
    <location>
        <begin position="77"/>
        <end position="89"/>
    </location>
</feature>
<feature type="domain" description="Zn(2)-C6 fungal-type" evidence="6">
    <location>
        <begin position="31"/>
        <end position="60"/>
    </location>
</feature>
<dbReference type="PROSITE" id="PS50048">
    <property type="entry name" value="ZN2_CY6_FUNGAL_2"/>
    <property type="match status" value="1"/>
</dbReference>
<dbReference type="GO" id="GO:0000981">
    <property type="term" value="F:DNA-binding transcription factor activity, RNA polymerase II-specific"/>
    <property type="evidence" value="ECO:0007669"/>
    <property type="project" value="InterPro"/>
</dbReference>
<keyword evidence="3" id="KW-0804">Transcription</keyword>
<organism evidence="7 8">
    <name type="scientific">Corynespora cassiicola Philippines</name>
    <dbReference type="NCBI Taxonomy" id="1448308"/>
    <lineage>
        <taxon>Eukaryota</taxon>
        <taxon>Fungi</taxon>
        <taxon>Dikarya</taxon>
        <taxon>Ascomycota</taxon>
        <taxon>Pezizomycotina</taxon>
        <taxon>Dothideomycetes</taxon>
        <taxon>Pleosporomycetidae</taxon>
        <taxon>Pleosporales</taxon>
        <taxon>Corynesporascaceae</taxon>
        <taxon>Corynespora</taxon>
    </lineage>
</organism>
<reference evidence="7 8" key="1">
    <citation type="journal article" date="2018" name="Front. Microbiol.">
        <title>Genome-Wide Analysis of Corynespora cassiicola Leaf Fall Disease Putative Effectors.</title>
        <authorList>
            <person name="Lopez D."/>
            <person name="Ribeiro S."/>
            <person name="Label P."/>
            <person name="Fumanal B."/>
            <person name="Venisse J.S."/>
            <person name="Kohler A."/>
            <person name="de Oliveira R.R."/>
            <person name="Labutti K."/>
            <person name="Lipzen A."/>
            <person name="Lail K."/>
            <person name="Bauer D."/>
            <person name="Ohm R.A."/>
            <person name="Barry K.W."/>
            <person name="Spatafora J."/>
            <person name="Grigoriev I.V."/>
            <person name="Martin F.M."/>
            <person name="Pujade-Renaud V."/>
        </authorList>
    </citation>
    <scope>NUCLEOTIDE SEQUENCE [LARGE SCALE GENOMIC DNA]</scope>
    <source>
        <strain evidence="7 8">Philippines</strain>
    </source>
</reference>
<dbReference type="Gene3D" id="4.10.240.10">
    <property type="entry name" value="Zn(2)-C6 fungal-type DNA-binding domain"/>
    <property type="match status" value="1"/>
</dbReference>
<keyword evidence="1" id="KW-0479">Metal-binding</keyword>
<dbReference type="EMBL" id="KZ678128">
    <property type="protein sequence ID" value="PSN73822.1"/>
    <property type="molecule type" value="Genomic_DNA"/>
</dbReference>
<dbReference type="CDD" id="cd12148">
    <property type="entry name" value="fungal_TF_MHR"/>
    <property type="match status" value="1"/>
</dbReference>
<keyword evidence="2" id="KW-0805">Transcription regulation</keyword>
<dbReference type="GO" id="GO:0005634">
    <property type="term" value="C:nucleus"/>
    <property type="evidence" value="ECO:0007669"/>
    <property type="project" value="TreeGrafter"/>
</dbReference>
<name>A0A2T2P837_CORCC</name>
<dbReference type="SMART" id="SM00066">
    <property type="entry name" value="GAL4"/>
    <property type="match status" value="1"/>
</dbReference>
<dbReference type="GO" id="GO:0008270">
    <property type="term" value="F:zinc ion binding"/>
    <property type="evidence" value="ECO:0007669"/>
    <property type="project" value="InterPro"/>
</dbReference>
<evidence type="ECO:0000313" key="7">
    <source>
        <dbReference type="EMBL" id="PSN73822.1"/>
    </source>
</evidence>
<dbReference type="GO" id="GO:0000435">
    <property type="term" value="P:positive regulation of transcription from RNA polymerase II promoter by galactose"/>
    <property type="evidence" value="ECO:0007669"/>
    <property type="project" value="TreeGrafter"/>
</dbReference>
<evidence type="ECO:0000313" key="8">
    <source>
        <dbReference type="Proteomes" id="UP000240883"/>
    </source>
</evidence>
<evidence type="ECO:0000256" key="4">
    <source>
        <dbReference type="ARBA" id="ARBA00023242"/>
    </source>
</evidence>
<feature type="region of interest" description="Disordered" evidence="5">
    <location>
        <begin position="165"/>
        <end position="258"/>
    </location>
</feature>
<dbReference type="InterPro" id="IPR007219">
    <property type="entry name" value="XnlR_reg_dom"/>
</dbReference>
<keyword evidence="4" id="KW-0539">Nucleus</keyword>
<dbReference type="OrthoDB" id="2571985at2759"/>
<evidence type="ECO:0000256" key="5">
    <source>
        <dbReference type="SAM" id="MobiDB-lite"/>
    </source>
</evidence>
<dbReference type="Proteomes" id="UP000240883">
    <property type="component" value="Unassembled WGS sequence"/>
</dbReference>
<feature type="compositionally biased region" description="Polar residues" evidence="5">
    <location>
        <begin position="165"/>
        <end position="200"/>
    </location>
</feature>
<proteinExistence type="predicted"/>
<feature type="compositionally biased region" description="Polar residues" evidence="5">
    <location>
        <begin position="107"/>
        <end position="118"/>
    </location>
</feature>
<evidence type="ECO:0000256" key="2">
    <source>
        <dbReference type="ARBA" id="ARBA00023015"/>
    </source>
</evidence>
<feature type="region of interest" description="Disordered" evidence="5">
    <location>
        <begin position="68"/>
        <end position="118"/>
    </location>
</feature>
<dbReference type="SMART" id="SM00906">
    <property type="entry name" value="Fungal_trans"/>
    <property type="match status" value="1"/>
</dbReference>
<keyword evidence="8" id="KW-1185">Reference proteome</keyword>
<feature type="region of interest" description="Disordered" evidence="5">
    <location>
        <begin position="1"/>
        <end position="30"/>
    </location>
</feature>